<reference evidence="1 2" key="1">
    <citation type="submission" date="2024-01" db="EMBL/GenBank/DDBJ databases">
        <title>The genomes of 5 underutilized Papilionoideae crops provide insights into root nodulation and disease resistance.</title>
        <authorList>
            <person name="Yuan L."/>
        </authorList>
    </citation>
    <scope>NUCLEOTIDE SEQUENCE [LARGE SCALE GENOMIC DNA]</scope>
    <source>
        <strain evidence="1">LY-2023</strain>
        <tissue evidence="1">Leaf</tissue>
    </source>
</reference>
<organism evidence="1 2">
    <name type="scientific">Clitoria ternatea</name>
    <name type="common">Butterfly pea</name>
    <dbReference type="NCBI Taxonomy" id="43366"/>
    <lineage>
        <taxon>Eukaryota</taxon>
        <taxon>Viridiplantae</taxon>
        <taxon>Streptophyta</taxon>
        <taxon>Embryophyta</taxon>
        <taxon>Tracheophyta</taxon>
        <taxon>Spermatophyta</taxon>
        <taxon>Magnoliopsida</taxon>
        <taxon>eudicotyledons</taxon>
        <taxon>Gunneridae</taxon>
        <taxon>Pentapetalae</taxon>
        <taxon>rosids</taxon>
        <taxon>fabids</taxon>
        <taxon>Fabales</taxon>
        <taxon>Fabaceae</taxon>
        <taxon>Papilionoideae</taxon>
        <taxon>50 kb inversion clade</taxon>
        <taxon>NPAAA clade</taxon>
        <taxon>indigoferoid/millettioid clade</taxon>
        <taxon>Phaseoleae</taxon>
        <taxon>Clitoria</taxon>
    </lineage>
</organism>
<evidence type="ECO:0000313" key="1">
    <source>
        <dbReference type="EMBL" id="KAK7285572.1"/>
    </source>
</evidence>
<proteinExistence type="predicted"/>
<evidence type="ECO:0000313" key="2">
    <source>
        <dbReference type="Proteomes" id="UP001359559"/>
    </source>
</evidence>
<dbReference type="AlphaFoldDB" id="A0AAN9P540"/>
<gene>
    <name evidence="1" type="ORF">RJT34_20348</name>
</gene>
<comment type="caution">
    <text evidence="1">The sequence shown here is derived from an EMBL/GenBank/DDBJ whole genome shotgun (WGS) entry which is preliminary data.</text>
</comment>
<name>A0AAN9P540_CLITE</name>
<dbReference type="EMBL" id="JAYKXN010000005">
    <property type="protein sequence ID" value="KAK7285572.1"/>
    <property type="molecule type" value="Genomic_DNA"/>
</dbReference>
<keyword evidence="2" id="KW-1185">Reference proteome</keyword>
<accession>A0AAN9P540</accession>
<protein>
    <submittedName>
        <fullName evidence="1">Uncharacterized protein</fullName>
    </submittedName>
</protein>
<dbReference type="Proteomes" id="UP001359559">
    <property type="component" value="Unassembled WGS sequence"/>
</dbReference>
<sequence>MTRVEHPIERFRGYPSPQFETLFDGIYEESVFVFALAVPELVLLLMEVHEYDMSKKNNFGGKTCYTKKGQDISLFYFHDKFVAP</sequence>